<dbReference type="EMBL" id="JBHRSQ010000016">
    <property type="protein sequence ID" value="MFC2992796.1"/>
    <property type="molecule type" value="Genomic_DNA"/>
</dbReference>
<reference evidence="3" key="1">
    <citation type="journal article" date="2019" name="Int. J. Syst. Evol. Microbiol.">
        <title>The Global Catalogue of Microorganisms (GCM) 10K type strain sequencing project: providing services to taxonomists for standard genome sequencing and annotation.</title>
        <authorList>
            <consortium name="The Broad Institute Genomics Platform"/>
            <consortium name="The Broad Institute Genome Sequencing Center for Infectious Disease"/>
            <person name="Wu L."/>
            <person name="Ma J."/>
        </authorList>
    </citation>
    <scope>NUCLEOTIDE SEQUENCE [LARGE SCALE GENOMIC DNA]</scope>
    <source>
        <strain evidence="3">KCTC 52660</strain>
    </source>
</reference>
<accession>A0ABV7B5P5</accession>
<name>A0ABV7B5P5_9GAMM</name>
<dbReference type="RefSeq" id="WP_379759769.1">
    <property type="nucleotide sequence ID" value="NZ_JBHRSQ010000016.1"/>
</dbReference>
<proteinExistence type="predicted"/>
<dbReference type="PANTHER" id="PTHR39431:SF1">
    <property type="entry name" value="FRPA_C-RELATED PROTEIN"/>
    <property type="match status" value="1"/>
</dbReference>
<evidence type="ECO:0000313" key="2">
    <source>
        <dbReference type="EMBL" id="MFC2992796.1"/>
    </source>
</evidence>
<dbReference type="Proteomes" id="UP001595386">
    <property type="component" value="Unassembled WGS sequence"/>
</dbReference>
<dbReference type="PANTHER" id="PTHR39431">
    <property type="entry name" value="FRPA/C-RELATED PROTEIN"/>
    <property type="match status" value="1"/>
</dbReference>
<evidence type="ECO:0000256" key="1">
    <source>
        <dbReference type="SAM" id="MobiDB-lite"/>
    </source>
</evidence>
<keyword evidence="3" id="KW-1185">Reference proteome</keyword>
<evidence type="ECO:0008006" key="4">
    <source>
        <dbReference type="Google" id="ProtNLM"/>
    </source>
</evidence>
<evidence type="ECO:0000313" key="3">
    <source>
        <dbReference type="Proteomes" id="UP001595386"/>
    </source>
</evidence>
<feature type="region of interest" description="Disordered" evidence="1">
    <location>
        <begin position="588"/>
        <end position="635"/>
    </location>
</feature>
<feature type="non-terminal residue" evidence="2">
    <location>
        <position position="1"/>
    </location>
</feature>
<comment type="caution">
    <text evidence="2">The sequence shown here is derived from an EMBL/GenBank/DDBJ whole genome shotgun (WGS) entry which is preliminary data.</text>
</comment>
<protein>
    <recommendedName>
        <fullName evidence="4">DUF5801 domain-containing protein</fullName>
    </recommendedName>
</protein>
<gene>
    <name evidence="2" type="ORF">ACFODV_12210</name>
</gene>
<organism evidence="2 3">
    <name type="scientific">Halomonas tibetensis</name>
    <dbReference type="NCBI Taxonomy" id="2259590"/>
    <lineage>
        <taxon>Bacteria</taxon>
        <taxon>Pseudomonadati</taxon>
        <taxon>Pseudomonadota</taxon>
        <taxon>Gammaproteobacteria</taxon>
        <taxon>Oceanospirillales</taxon>
        <taxon>Halomonadaceae</taxon>
        <taxon>Halomonas</taxon>
    </lineage>
</organism>
<sequence>FDASGNYTLTVTGAMNHAEGEGENWLSLPTITFTGYDGDGDAASVDLNARVRDDVPLDYTPDIKQITNLGGEDITGDLNTLPGADGTKSITIDGVTYNGVSYTEENPEMALTSGGESITLSGFGTSLLTGSTNSGDVFKLSLNPDDVTYTFNLLGTIDDGSGITSINLAGVNSGNPAFLRSDTPTDDFDLLFSSKSNGNFSTVNSSQSAPLSDGSVGVGTGQTLNDGDILAIDFVTDLTIGKQGGQDFYNYSDRYELAQFSFTVSGSGAVTVRAATSVNTDVAGTNQADHSTALWDSNGITQEQIDSISVNGQSVDPGSLIDDGSGGFTITGLTTLDVVTVGVSNGFNRLEIENLASIPGDNYDIGNFGYSIISAGSDIPLTFDTTLIDGDGDAANGSIDVTIEPSDANAAPIALDLDGDGVEYLSLDAGVMFADDSTGESVNTAWVGADDGLLVIDANNSGTVDETREYVFTEWSETAKTDMEAVREVFDTNNNGMLDPGDEAWSQFAVWQDANSDGKTDAGELVSLGELGVESIELNYGSESEARTDADGDVIVFGQSQVNWTDGSVTIAEDASFAITASEVFSEEADEDLFQGDGSSSHAKADASYSGEQADVPATGATSFEDLDTSNNSIE</sequence>